<feature type="transmembrane region" description="Helical" evidence="4">
    <location>
        <begin position="728"/>
        <end position="746"/>
    </location>
</feature>
<dbReference type="Pfam" id="PF02518">
    <property type="entry name" value="HATPase_c"/>
    <property type="match status" value="1"/>
</dbReference>
<dbReference type="InterPro" id="IPR036890">
    <property type="entry name" value="HATPase_C_sf"/>
</dbReference>
<evidence type="ECO:0000256" key="2">
    <source>
        <dbReference type="ARBA" id="ARBA00012438"/>
    </source>
</evidence>
<dbReference type="PANTHER" id="PTHR43547:SF2">
    <property type="entry name" value="HYBRID SIGNAL TRANSDUCTION HISTIDINE KINASE C"/>
    <property type="match status" value="1"/>
</dbReference>
<evidence type="ECO:0000256" key="5">
    <source>
        <dbReference type="SAM" id="SignalP"/>
    </source>
</evidence>
<dbReference type="SUPFAM" id="SSF55874">
    <property type="entry name" value="ATPase domain of HSP90 chaperone/DNA topoisomerase II/histidine kinase"/>
    <property type="match status" value="1"/>
</dbReference>
<reference evidence="7 8" key="1">
    <citation type="submission" date="2020-02" db="EMBL/GenBank/DDBJ databases">
        <authorList>
            <person name="Criscuolo A."/>
        </authorList>
    </citation>
    <scope>NUCLEOTIDE SEQUENCE [LARGE SCALE GENOMIC DNA]</scope>
    <source>
        <strain evidence="7">CECT7796</strain>
    </source>
</reference>
<comment type="caution">
    <text evidence="7">The sequence shown here is derived from an EMBL/GenBank/DDBJ whole genome shotgun (WGS) entry which is preliminary data.</text>
</comment>
<gene>
    <name evidence="7" type="primary">sasA_18</name>
    <name evidence="7" type="ORF">FLACOL7796_03253</name>
</gene>
<keyword evidence="3" id="KW-0597">Phosphoprotein</keyword>
<feature type="signal peptide" evidence="5">
    <location>
        <begin position="1"/>
        <end position="21"/>
    </location>
</feature>
<dbReference type="EMBL" id="CADCST010000101">
    <property type="protein sequence ID" value="CAA9200442.1"/>
    <property type="molecule type" value="Genomic_DNA"/>
</dbReference>
<evidence type="ECO:0000256" key="3">
    <source>
        <dbReference type="ARBA" id="ARBA00022553"/>
    </source>
</evidence>
<dbReference type="InterPro" id="IPR036097">
    <property type="entry name" value="HisK_dim/P_sf"/>
</dbReference>
<comment type="catalytic activity">
    <reaction evidence="1">
        <text>ATP + protein L-histidine = ADP + protein N-phospho-L-histidine.</text>
        <dbReference type="EC" id="2.7.13.3"/>
    </reaction>
</comment>
<dbReference type="InterPro" id="IPR003661">
    <property type="entry name" value="HisK_dim/P_dom"/>
</dbReference>
<dbReference type="SMART" id="SM00387">
    <property type="entry name" value="HATPase_c"/>
    <property type="match status" value="1"/>
</dbReference>
<keyword evidence="7" id="KW-0808">Transferase</keyword>
<evidence type="ECO:0000313" key="8">
    <source>
        <dbReference type="Proteomes" id="UP000474567"/>
    </source>
</evidence>
<keyword evidence="4" id="KW-1133">Transmembrane helix</keyword>
<dbReference type="SUPFAM" id="SSF63829">
    <property type="entry name" value="Calcium-dependent phosphotriesterase"/>
    <property type="match status" value="1"/>
</dbReference>
<dbReference type="InterPro" id="IPR015943">
    <property type="entry name" value="WD40/YVTN_repeat-like_dom_sf"/>
</dbReference>
<evidence type="ECO:0000256" key="1">
    <source>
        <dbReference type="ARBA" id="ARBA00000085"/>
    </source>
</evidence>
<dbReference type="PROSITE" id="PS50109">
    <property type="entry name" value="HIS_KIN"/>
    <property type="match status" value="1"/>
</dbReference>
<dbReference type="Gene3D" id="3.30.565.10">
    <property type="entry name" value="Histidine kinase-like ATPase, C-terminal domain"/>
    <property type="match status" value="1"/>
</dbReference>
<dbReference type="PANTHER" id="PTHR43547">
    <property type="entry name" value="TWO-COMPONENT HISTIDINE KINASE"/>
    <property type="match status" value="1"/>
</dbReference>
<sequence length="1012" mass="117403">MKILKYTCLLVLAFATNTLQAQQKSYSWFTDSNGLPQNSIKTIIQDKYGFIWLLTESGLVRYDGDDFKIYNADNIAGITSNRMNHARGNNNKDSIFIYNNKNETILLNHLNVLKIISKDIIPDKYKYSDGIDSKGQNNIDFQILNNLDLSNQKFYCEIRLSSKNYYLINNSTINLYNNKKQLLLKKKHHYSFKNLFLMNNDSLYILTKNNQYYNSIDVSKKKHSLNLNPTDKTKVYWSPISKQNFISSGKNLYQVERKDKKISLKLILENFDFDGNNICSIHYDSIEDIIYLGSLTKGLCIIKKQPFKSNLSSIKNNDEVYYAQTPFSSNKTLTANGTIFSKKGFEGNIDLSIAPNKYNILIDKNGDIWKKDLHTLYRFLKRTNYKTYLKTDLKNNITQLYLDNNDIIWFSVQINDNLRSIYYVKTDSKSNLITPTLIANTKYSITSFLKDGKNSLWLGCTKGLLKMNLSNKKIIKINGLKNSYVRSLYKSSNDKLWITTYENGFFLYQNNKVTQFPLDKKNYLKTSHCIVEDSQDFFWISTNKGLFQVNKKALLEYSQDNTRPIYYHYYDKTSGFLSNEFNGGGYPCGLFLKNGDISLPTLNGMLIFNSKEIIPKTPTNKIYLDEVKVDNKIIPSLDTITLNRNFSRITLTYVSPYFGNNYNLNIEAKLDDEKTQGWIKLNRDKSISFTTLNPGKYRLITRKLSGFNSKYDYKVTTLIVQPALWQTWWFKLFLIIAVVFLFIKGIKLRTKYLKRQNILLEDKISEKTTQLRNTISELLLTKNELNLEVSNHKKLIGFITHDIKTPMKYLTVTSENLYENFDKKNINIKEILKKIYTSSYQISTYIENLLIYSKTSSLNENATATEVYNFKGFIDEKIKIFIPIAASKKIRIINKTSKDVFITINKQLLAIIIHNILDNAVKNTNNGIIDIKSFVKNNKIYIVINDTGVGMNNKQLEYYKSIKNSLDYNKKDKQGYGYYIILELLAILNGKIVIRSKEGEGTCVELIFDHTI</sequence>
<dbReference type="CDD" id="cd00082">
    <property type="entry name" value="HisKA"/>
    <property type="match status" value="1"/>
</dbReference>
<dbReference type="Gene3D" id="1.10.287.130">
    <property type="match status" value="1"/>
</dbReference>
<dbReference type="InterPro" id="IPR013783">
    <property type="entry name" value="Ig-like_fold"/>
</dbReference>
<evidence type="ECO:0000259" key="6">
    <source>
        <dbReference type="PROSITE" id="PS50109"/>
    </source>
</evidence>
<name>A0ABM8KLH8_9FLAO</name>
<evidence type="ECO:0000313" key="7">
    <source>
        <dbReference type="EMBL" id="CAA9200442.1"/>
    </source>
</evidence>
<dbReference type="Proteomes" id="UP000474567">
    <property type="component" value="Unassembled WGS sequence"/>
</dbReference>
<dbReference type="InterPro" id="IPR011110">
    <property type="entry name" value="Reg_prop"/>
</dbReference>
<dbReference type="InterPro" id="IPR003594">
    <property type="entry name" value="HATPase_dom"/>
</dbReference>
<dbReference type="EC" id="2.7.13.3" evidence="2"/>
<feature type="chain" id="PRO_5046687940" description="histidine kinase" evidence="5">
    <location>
        <begin position="22"/>
        <end position="1012"/>
    </location>
</feature>
<dbReference type="Gene3D" id="2.60.40.10">
    <property type="entry name" value="Immunoglobulins"/>
    <property type="match status" value="1"/>
</dbReference>
<feature type="domain" description="Histidine kinase" evidence="6">
    <location>
        <begin position="798"/>
        <end position="1012"/>
    </location>
</feature>
<proteinExistence type="predicted"/>
<dbReference type="GO" id="GO:0016740">
    <property type="term" value="F:transferase activity"/>
    <property type="evidence" value="ECO:0007669"/>
    <property type="project" value="UniProtKB-KW"/>
</dbReference>
<dbReference type="Pfam" id="PF07494">
    <property type="entry name" value="Reg_prop"/>
    <property type="match status" value="1"/>
</dbReference>
<dbReference type="RefSeq" id="WP_173967161.1">
    <property type="nucleotide sequence ID" value="NZ_CADCST010000101.1"/>
</dbReference>
<keyword evidence="8" id="KW-1185">Reference proteome</keyword>
<dbReference type="Gene3D" id="2.130.10.10">
    <property type="entry name" value="YVTN repeat-like/Quinoprotein amine dehydrogenase"/>
    <property type="match status" value="2"/>
</dbReference>
<organism evidence="7 8">
    <name type="scientific">Flavobacterium collinsii</name>
    <dbReference type="NCBI Taxonomy" id="1114861"/>
    <lineage>
        <taxon>Bacteria</taxon>
        <taxon>Pseudomonadati</taxon>
        <taxon>Bacteroidota</taxon>
        <taxon>Flavobacteriia</taxon>
        <taxon>Flavobacteriales</taxon>
        <taxon>Flavobacteriaceae</taxon>
        <taxon>Flavobacterium</taxon>
    </lineage>
</organism>
<dbReference type="SUPFAM" id="SSF47384">
    <property type="entry name" value="Homodimeric domain of signal transducing histidine kinase"/>
    <property type="match status" value="1"/>
</dbReference>
<dbReference type="InterPro" id="IPR005467">
    <property type="entry name" value="His_kinase_dom"/>
</dbReference>
<accession>A0ABM8KLH8</accession>
<evidence type="ECO:0000256" key="4">
    <source>
        <dbReference type="SAM" id="Phobius"/>
    </source>
</evidence>
<protein>
    <recommendedName>
        <fullName evidence="2">histidine kinase</fullName>
        <ecNumber evidence="2">2.7.13.3</ecNumber>
    </recommendedName>
</protein>
<keyword evidence="4" id="KW-0472">Membrane</keyword>
<keyword evidence="4" id="KW-0812">Transmembrane</keyword>
<keyword evidence="5" id="KW-0732">Signal</keyword>